<comment type="caution">
    <text evidence="5">The sequence shown here is derived from an EMBL/GenBank/DDBJ whole genome shotgun (WGS) entry which is preliminary data.</text>
</comment>
<dbReference type="SUPFAM" id="SSF54909">
    <property type="entry name" value="Dimeric alpha+beta barrel"/>
    <property type="match status" value="1"/>
</dbReference>
<dbReference type="GO" id="GO:0043565">
    <property type="term" value="F:sequence-specific DNA binding"/>
    <property type="evidence" value="ECO:0007669"/>
    <property type="project" value="InterPro"/>
</dbReference>
<dbReference type="InterPro" id="IPR019887">
    <property type="entry name" value="Tscrpt_reg_AsnC/Lrp_C"/>
</dbReference>
<evidence type="ECO:0000256" key="1">
    <source>
        <dbReference type="ARBA" id="ARBA00023015"/>
    </source>
</evidence>
<evidence type="ECO:0000259" key="4">
    <source>
        <dbReference type="PROSITE" id="PS50956"/>
    </source>
</evidence>
<feature type="domain" description="HTH asnC-type" evidence="4">
    <location>
        <begin position="1"/>
        <end position="64"/>
    </location>
</feature>
<evidence type="ECO:0000256" key="2">
    <source>
        <dbReference type="ARBA" id="ARBA00023125"/>
    </source>
</evidence>
<keyword evidence="3" id="KW-0804">Transcription</keyword>
<gene>
    <name evidence="5" type="ORF">H1011_01640</name>
</gene>
<evidence type="ECO:0000256" key="3">
    <source>
        <dbReference type="ARBA" id="ARBA00023163"/>
    </source>
</evidence>
<dbReference type="PROSITE" id="PS50956">
    <property type="entry name" value="HTH_ASNC_2"/>
    <property type="match status" value="1"/>
</dbReference>
<keyword evidence="2" id="KW-0238">DNA-binding</keyword>
<dbReference type="GO" id="GO:0005829">
    <property type="term" value="C:cytosol"/>
    <property type="evidence" value="ECO:0007669"/>
    <property type="project" value="TreeGrafter"/>
</dbReference>
<dbReference type="InterPro" id="IPR036390">
    <property type="entry name" value="WH_DNA-bd_sf"/>
</dbReference>
<evidence type="ECO:0000313" key="5">
    <source>
        <dbReference type="EMBL" id="HIJ99510.1"/>
    </source>
</evidence>
<dbReference type="InterPro" id="IPR011008">
    <property type="entry name" value="Dimeric_a/b-barrel"/>
</dbReference>
<dbReference type="Gene3D" id="1.10.10.10">
    <property type="entry name" value="Winged helix-like DNA-binding domain superfamily/Winged helix DNA-binding domain"/>
    <property type="match status" value="1"/>
</dbReference>
<keyword evidence="1" id="KW-0805">Transcription regulation</keyword>
<sequence>MTNLDKKNCIILNMLQENCRVSLTDMAKRVGLSVDSVKKRVKKMENSKIFYPRVQIRPRHFGFENIVDVKIKLYNYTDEDLNSFIKFLKENQQVPEVFLVSGEWDVSLVIMAKNSEDLGELTSSIRKRFGNIIREWSESLTTIAHKFETYDMLELMGHGSGKE</sequence>
<dbReference type="Pfam" id="PF13404">
    <property type="entry name" value="HTH_AsnC-type"/>
    <property type="match status" value="1"/>
</dbReference>
<dbReference type="PRINTS" id="PR00033">
    <property type="entry name" value="HTHASNC"/>
</dbReference>
<dbReference type="Pfam" id="PF01037">
    <property type="entry name" value="AsnC_trans_reg"/>
    <property type="match status" value="1"/>
</dbReference>
<dbReference type="AlphaFoldDB" id="A0A832XHJ0"/>
<dbReference type="SUPFAM" id="SSF46785">
    <property type="entry name" value="Winged helix' DNA-binding domain"/>
    <property type="match status" value="1"/>
</dbReference>
<dbReference type="EMBL" id="DVAD01000009">
    <property type="protein sequence ID" value="HIJ99510.1"/>
    <property type="molecule type" value="Genomic_DNA"/>
</dbReference>
<dbReference type="GO" id="GO:0043200">
    <property type="term" value="P:response to amino acid"/>
    <property type="evidence" value="ECO:0007669"/>
    <property type="project" value="TreeGrafter"/>
</dbReference>
<proteinExistence type="predicted"/>
<organism evidence="5 6">
    <name type="scientific">Candidatus Undinarchaeum marinum</name>
    <dbReference type="NCBI Taxonomy" id="2756141"/>
    <lineage>
        <taxon>Archaea</taxon>
        <taxon>Candidatus Undinarchaeota</taxon>
        <taxon>Candidatus Undinarchaeia</taxon>
        <taxon>Candidatus Undinarchaeales</taxon>
        <taxon>Candidatus Undinarchaeaceae</taxon>
        <taxon>Candidatus Undinarchaeum</taxon>
    </lineage>
</organism>
<dbReference type="InterPro" id="IPR000485">
    <property type="entry name" value="AsnC-type_HTH_dom"/>
</dbReference>
<protein>
    <submittedName>
        <fullName evidence="5">Lrp/AsnC family transcriptional regulator</fullName>
    </submittedName>
</protein>
<dbReference type="Proteomes" id="UP000604391">
    <property type="component" value="Unassembled WGS sequence"/>
</dbReference>
<dbReference type="PANTHER" id="PTHR30154">
    <property type="entry name" value="LEUCINE-RESPONSIVE REGULATORY PROTEIN"/>
    <property type="match status" value="1"/>
</dbReference>
<dbReference type="Gene3D" id="3.30.70.920">
    <property type="match status" value="1"/>
</dbReference>
<accession>A0A832XHJ0</accession>
<dbReference type="PANTHER" id="PTHR30154:SF34">
    <property type="entry name" value="TRANSCRIPTIONAL REGULATOR AZLB"/>
    <property type="match status" value="1"/>
</dbReference>
<dbReference type="SMART" id="SM00344">
    <property type="entry name" value="HTH_ASNC"/>
    <property type="match status" value="1"/>
</dbReference>
<dbReference type="InterPro" id="IPR036388">
    <property type="entry name" value="WH-like_DNA-bd_sf"/>
</dbReference>
<keyword evidence="6" id="KW-1185">Reference proteome</keyword>
<evidence type="ECO:0000313" key="6">
    <source>
        <dbReference type="Proteomes" id="UP000604391"/>
    </source>
</evidence>
<name>A0A832XHJ0_9ARCH</name>
<dbReference type="InterPro" id="IPR019888">
    <property type="entry name" value="Tscrpt_reg_AsnC-like"/>
</dbReference>
<reference evidence="5 6" key="1">
    <citation type="journal article" name="Nat. Commun.">
        <title>Undinarchaeota illuminate DPANN phylogeny and the impact of gene transfer on archaeal evolution.</title>
        <authorList>
            <person name="Dombrowski N."/>
            <person name="Williams T.A."/>
            <person name="Sun J."/>
            <person name="Woodcroft B.J."/>
            <person name="Lee J.H."/>
            <person name="Minh B.Q."/>
            <person name="Rinke C."/>
            <person name="Spang A."/>
        </authorList>
    </citation>
    <scope>NUCLEOTIDE SEQUENCE [LARGE SCALE GENOMIC DNA]</scope>
    <source>
        <strain evidence="5">MAG_bin17</strain>
    </source>
</reference>